<dbReference type="EMBL" id="QBIU01000001">
    <property type="protein sequence ID" value="MWV68963.1"/>
    <property type="molecule type" value="Genomic_DNA"/>
</dbReference>
<dbReference type="PANTHER" id="PTHR43584">
    <property type="entry name" value="NUCLEOTIDYL TRANSFERASE"/>
    <property type="match status" value="1"/>
</dbReference>
<dbReference type="InterPro" id="IPR050065">
    <property type="entry name" value="GlmU-like"/>
</dbReference>
<dbReference type="SUPFAM" id="SSF56112">
    <property type="entry name" value="Protein kinase-like (PK-like)"/>
    <property type="match status" value="1"/>
</dbReference>
<dbReference type="InterPro" id="IPR005835">
    <property type="entry name" value="NTP_transferase_dom"/>
</dbReference>
<protein>
    <submittedName>
        <fullName evidence="4">NTP transferase domain-containing protein</fullName>
    </submittedName>
</protein>
<evidence type="ECO:0000313" key="6">
    <source>
        <dbReference type="Proteomes" id="UP000029714"/>
    </source>
</evidence>
<dbReference type="InterPro" id="IPR029044">
    <property type="entry name" value="Nucleotide-diphossugar_trans"/>
</dbReference>
<dbReference type="Gene3D" id="3.90.550.10">
    <property type="entry name" value="Spore Coat Polysaccharide Biosynthesis Protein SpsA, Chain A"/>
    <property type="match status" value="1"/>
</dbReference>
<dbReference type="EMBL" id="JRMP02000010">
    <property type="protein sequence ID" value="TLD94126.1"/>
    <property type="molecule type" value="Genomic_DNA"/>
</dbReference>
<evidence type="ECO:0000313" key="4">
    <source>
        <dbReference type="EMBL" id="MWV68963.1"/>
    </source>
</evidence>
<dbReference type="Gene3D" id="3.30.200.20">
    <property type="entry name" value="Phosphorylase Kinase, domain 1"/>
    <property type="match status" value="1"/>
</dbReference>
<dbReference type="SUPFAM" id="SSF53448">
    <property type="entry name" value="Nucleotide-diphospho-sugar transferases"/>
    <property type="match status" value="1"/>
</dbReference>
<feature type="domain" description="Nucleotidyl transferase" evidence="3">
    <location>
        <begin position="2"/>
        <end position="113"/>
    </location>
</feature>
<dbReference type="AlphaFoldDB" id="A0A347VRZ4"/>
<dbReference type="GO" id="GO:0016779">
    <property type="term" value="F:nucleotidyltransferase activity"/>
    <property type="evidence" value="ECO:0007669"/>
    <property type="project" value="UniProtKB-KW"/>
</dbReference>
<dbReference type="Pfam" id="PF01633">
    <property type="entry name" value="Choline_kinase"/>
    <property type="match status" value="1"/>
</dbReference>
<evidence type="ECO:0000259" key="3">
    <source>
        <dbReference type="Pfam" id="PF00483"/>
    </source>
</evidence>
<dbReference type="Proteomes" id="UP000477070">
    <property type="component" value="Unassembled WGS sequence"/>
</dbReference>
<sequence length="496" mass="57411">MKAIILAAGRGTRLQPLTLLKPKPLLEIKGISILENMINILRKSGVKDIIVVTGYKAEMFKPLAKRLKFKQIIYKDYATKNSAASLKLVKDEITKGTIILNADLYLTKDFLSYKRANVSQIIAQEFKQSQDSFWGYITDSNFKILDIDLNATNGFGDGVAILDNESDIAILKNEIDKIDDNQYWEYSILNSLKKIDFYCFSANFYVEIDSFKDALRNNLLTPQDIAMQCSENAKIQRLGGITNINYKIRFNKENKVIRISRLGLENIIDINVEKRVLGLLQGLDITPKSEFFDTIKLSDFLQGYRILSSKDLKNQKIIFPLLIKNLKKLHSIDCRNADIPRYFLSEEIAKYEKLTNVRILTTLEHKKLMDIARNLDSKEFVLCHRDLQMPNIMFNGSDIKFIDFEYAGLSCVEWEIGNMCSELQFSKGEILEFLEMWNVESAKILTYKDVLSGMLISNYIWALWGFIYDRFDLAREYISRLDSNIKEINNETRFYK</sequence>
<reference evidence="5" key="3">
    <citation type="submission" date="2018-04" db="EMBL/GenBank/DDBJ databases">
        <authorList>
            <person name="Sheh A."/>
            <person name="Shen Z."/>
            <person name="Mannion A.J."/>
            <person name="Fox J.G."/>
        </authorList>
    </citation>
    <scope>NUCLEOTIDE SEQUENCE</scope>
    <source>
        <strain evidence="5">MIT 97-6194</strain>
    </source>
</reference>
<keyword evidence="1 4" id="KW-0808">Transferase</keyword>
<proteinExistence type="predicted"/>
<comment type="caution">
    <text evidence="5">The sequence shown here is derived from an EMBL/GenBank/DDBJ whole genome shotgun (WGS) entry which is preliminary data.</text>
</comment>
<evidence type="ECO:0000313" key="5">
    <source>
        <dbReference type="EMBL" id="TLD94126.1"/>
    </source>
</evidence>
<gene>
    <name evidence="4" type="ORF">DCO61_02705</name>
    <name evidence="5" type="ORF">LS64_007420</name>
</gene>
<dbReference type="Gene3D" id="3.90.1200.10">
    <property type="match status" value="1"/>
</dbReference>
<reference evidence="5 6" key="1">
    <citation type="journal article" date="2014" name="Genome Announc.">
        <title>Draft genome sequences of eight enterohepatic helicobacter species isolated from both laboratory and wild rodents.</title>
        <authorList>
            <person name="Sheh A."/>
            <person name="Shen Z."/>
            <person name="Fox J.G."/>
        </authorList>
    </citation>
    <scope>NUCLEOTIDE SEQUENCE [LARGE SCALE GENOMIC DNA]</scope>
    <source>
        <strain evidence="5 6">MIT 97-6194</strain>
    </source>
</reference>
<reference evidence="5 6" key="2">
    <citation type="journal article" date="2016" name="Infect. Immun.">
        <title>Helicobacter saguini, a Novel Helicobacter Isolated from Cotton-Top Tamarins with Ulcerative Colitis, Has Proinflammatory Properties and Induces Typhlocolitis and Dysplasia in Gnotobiotic IL-10-/- Mice.</title>
        <authorList>
            <person name="Shen Z."/>
            <person name="Mannion A."/>
            <person name="Whary M.T."/>
            <person name="Muthupalani S."/>
            <person name="Sheh A."/>
            <person name="Feng Y."/>
            <person name="Gong G."/>
            <person name="Vandamme P."/>
            <person name="Holcombe H.R."/>
            <person name="Paster B.J."/>
            <person name="Fox J.G."/>
        </authorList>
    </citation>
    <scope>NUCLEOTIDE SEQUENCE [LARGE SCALE GENOMIC DNA]</scope>
    <source>
        <strain evidence="5 6">MIT 97-6194</strain>
    </source>
</reference>
<accession>A0A347VRZ4</accession>
<dbReference type="Pfam" id="PF00483">
    <property type="entry name" value="NTP_transferase"/>
    <property type="match status" value="1"/>
</dbReference>
<dbReference type="STRING" id="1548018.LS64_08430"/>
<keyword evidence="6" id="KW-1185">Reference proteome</keyword>
<name>A0A347VRZ4_9HELI</name>
<reference evidence="4 7" key="4">
    <citation type="submission" date="2019-12" db="EMBL/GenBank/DDBJ databases">
        <title>Multi-Generational Helicobacter saguini Isolates.</title>
        <authorList>
            <person name="Mannion A."/>
            <person name="Shen Z."/>
            <person name="Fox J.G."/>
        </authorList>
    </citation>
    <scope>NUCLEOTIDE SEQUENCE [LARGE SCALE GENOMIC DNA]</scope>
    <source>
        <strain evidence="4">16-048</strain>
        <strain evidence="7">16-048 (F4)</strain>
    </source>
</reference>
<dbReference type="PANTHER" id="PTHR43584:SF5">
    <property type="entry name" value="PROTEIN LICC"/>
    <property type="match status" value="1"/>
</dbReference>
<evidence type="ECO:0000313" key="7">
    <source>
        <dbReference type="Proteomes" id="UP000477070"/>
    </source>
</evidence>
<dbReference type="InterPro" id="IPR011009">
    <property type="entry name" value="Kinase-like_dom_sf"/>
</dbReference>
<dbReference type="Proteomes" id="UP000029714">
    <property type="component" value="Unassembled WGS sequence"/>
</dbReference>
<evidence type="ECO:0000256" key="2">
    <source>
        <dbReference type="ARBA" id="ARBA00022695"/>
    </source>
</evidence>
<organism evidence="5 6">
    <name type="scientific">Helicobacter saguini</name>
    <dbReference type="NCBI Taxonomy" id="1548018"/>
    <lineage>
        <taxon>Bacteria</taxon>
        <taxon>Pseudomonadati</taxon>
        <taxon>Campylobacterota</taxon>
        <taxon>Epsilonproteobacteria</taxon>
        <taxon>Campylobacterales</taxon>
        <taxon>Helicobacteraceae</taxon>
        <taxon>Helicobacter</taxon>
    </lineage>
</organism>
<dbReference type="RefSeq" id="WP_034572212.1">
    <property type="nucleotide sequence ID" value="NZ_JRMP02000010.1"/>
</dbReference>
<evidence type="ECO:0000256" key="1">
    <source>
        <dbReference type="ARBA" id="ARBA00022679"/>
    </source>
</evidence>
<dbReference type="OrthoDB" id="9788272at2"/>
<keyword evidence="2" id="KW-0548">Nucleotidyltransferase</keyword>